<protein>
    <recommendedName>
        <fullName evidence="1">DUF218 domain-containing protein</fullName>
    </recommendedName>
</protein>
<dbReference type="InterPro" id="IPR003848">
    <property type="entry name" value="DUF218"/>
</dbReference>
<gene>
    <name evidence="2" type="ORF">CH333_01220</name>
</gene>
<dbReference type="CDD" id="cd06259">
    <property type="entry name" value="YdcF-like"/>
    <property type="match status" value="1"/>
</dbReference>
<dbReference type="EMBL" id="NOZQ01000024">
    <property type="protein sequence ID" value="OYD17317.1"/>
    <property type="molecule type" value="Genomic_DNA"/>
</dbReference>
<dbReference type="PANTHER" id="PTHR30336">
    <property type="entry name" value="INNER MEMBRANE PROTEIN, PROBABLE PERMEASE"/>
    <property type="match status" value="1"/>
</dbReference>
<dbReference type="AlphaFoldDB" id="A0A235BZU8"/>
<comment type="caution">
    <text evidence="2">The sequence shown here is derived from an EMBL/GenBank/DDBJ whole genome shotgun (WGS) entry which is preliminary data.</text>
</comment>
<dbReference type="GO" id="GO:0005886">
    <property type="term" value="C:plasma membrane"/>
    <property type="evidence" value="ECO:0007669"/>
    <property type="project" value="TreeGrafter"/>
</dbReference>
<dbReference type="Pfam" id="PF02698">
    <property type="entry name" value="DUF218"/>
    <property type="match status" value="1"/>
</dbReference>
<organism evidence="2 3">
    <name type="scientific">candidate division WOR-3 bacterium JGI_Cruoil_03_44_89</name>
    <dbReference type="NCBI Taxonomy" id="1973748"/>
    <lineage>
        <taxon>Bacteria</taxon>
        <taxon>Bacteria division WOR-3</taxon>
    </lineage>
</organism>
<sequence length="167" mass="19333">MKKRWDAVIVLGCAPKTNNVPSYSLTQRVRRAEEFYNKGLVKKIVFTGGPNKTEIPESVIMRDLSTVPRGNTLTEEKALKTTENALYTGTIAKKQEFTSCLVVTSPFHILRSAYIFKKIFPTSIRLEFAKSEEKISLLRWIYLLFREMGFFIRDFGEIQRMSRLLKN</sequence>
<name>A0A235BZU8_UNCW3</name>
<dbReference type="Gene3D" id="3.40.50.620">
    <property type="entry name" value="HUPs"/>
    <property type="match status" value="1"/>
</dbReference>
<proteinExistence type="predicted"/>
<evidence type="ECO:0000313" key="3">
    <source>
        <dbReference type="Proteomes" id="UP000215215"/>
    </source>
</evidence>
<dbReference type="InterPro" id="IPR051599">
    <property type="entry name" value="Cell_Envelope_Assoc"/>
</dbReference>
<reference evidence="2 3" key="1">
    <citation type="submission" date="2017-07" db="EMBL/GenBank/DDBJ databases">
        <title>Recovery of genomes from metagenomes via a dereplication, aggregation, and scoring strategy.</title>
        <authorList>
            <person name="Sieber C.M."/>
            <person name="Probst A.J."/>
            <person name="Sharrar A."/>
            <person name="Thomas B.C."/>
            <person name="Hess M."/>
            <person name="Tringe S.G."/>
            <person name="Banfield J.F."/>
        </authorList>
    </citation>
    <scope>NUCLEOTIDE SEQUENCE [LARGE SCALE GENOMIC DNA]</scope>
    <source>
        <strain evidence="2">JGI_Cruoil_03_44_89</strain>
    </source>
</reference>
<feature type="domain" description="DUF218" evidence="1">
    <location>
        <begin position="6"/>
        <end position="136"/>
    </location>
</feature>
<dbReference type="InterPro" id="IPR014729">
    <property type="entry name" value="Rossmann-like_a/b/a_fold"/>
</dbReference>
<evidence type="ECO:0000313" key="2">
    <source>
        <dbReference type="EMBL" id="OYD17317.1"/>
    </source>
</evidence>
<accession>A0A235BZU8</accession>
<dbReference type="Proteomes" id="UP000215215">
    <property type="component" value="Unassembled WGS sequence"/>
</dbReference>
<evidence type="ECO:0000259" key="1">
    <source>
        <dbReference type="Pfam" id="PF02698"/>
    </source>
</evidence>
<dbReference type="PANTHER" id="PTHR30336:SF20">
    <property type="entry name" value="DUF218 DOMAIN-CONTAINING PROTEIN"/>
    <property type="match status" value="1"/>
</dbReference>